<keyword evidence="3" id="KW-1185">Reference proteome</keyword>
<dbReference type="PROSITE" id="PS51257">
    <property type="entry name" value="PROKAR_LIPOPROTEIN"/>
    <property type="match status" value="1"/>
</dbReference>
<keyword evidence="1" id="KW-0472">Membrane</keyword>
<gene>
    <name evidence="2" type="ORF">TCLT_LOCUS4206</name>
</gene>
<reference evidence="4" key="1">
    <citation type="submission" date="2017-02" db="UniProtKB">
        <authorList>
            <consortium name="WormBaseParasite"/>
        </authorList>
    </citation>
    <scope>IDENTIFICATION</scope>
</reference>
<feature type="transmembrane region" description="Helical" evidence="1">
    <location>
        <begin position="20"/>
        <end position="42"/>
    </location>
</feature>
<name>A0A0N5CV89_THECL</name>
<organism evidence="4">
    <name type="scientific">Thelazia callipaeda</name>
    <name type="common">Oriental eyeworm</name>
    <name type="synonym">Parasitic nematode</name>
    <dbReference type="NCBI Taxonomy" id="103827"/>
    <lineage>
        <taxon>Eukaryota</taxon>
        <taxon>Metazoa</taxon>
        <taxon>Ecdysozoa</taxon>
        <taxon>Nematoda</taxon>
        <taxon>Chromadorea</taxon>
        <taxon>Rhabditida</taxon>
        <taxon>Spirurina</taxon>
        <taxon>Spiruromorpha</taxon>
        <taxon>Thelazioidea</taxon>
        <taxon>Thelaziidae</taxon>
        <taxon>Thelazia</taxon>
    </lineage>
</organism>
<evidence type="ECO:0000313" key="3">
    <source>
        <dbReference type="Proteomes" id="UP000276776"/>
    </source>
</evidence>
<dbReference type="AlphaFoldDB" id="A0A0N5CV89"/>
<evidence type="ECO:0000313" key="2">
    <source>
        <dbReference type="EMBL" id="VDN01284.1"/>
    </source>
</evidence>
<evidence type="ECO:0000256" key="1">
    <source>
        <dbReference type="SAM" id="Phobius"/>
    </source>
</evidence>
<dbReference type="WBParaSite" id="TCLT_0000421701-mRNA-1">
    <property type="protein sequence ID" value="TCLT_0000421701-mRNA-1"/>
    <property type="gene ID" value="TCLT_0000421701"/>
</dbReference>
<reference evidence="2 3" key="2">
    <citation type="submission" date="2018-11" db="EMBL/GenBank/DDBJ databases">
        <authorList>
            <consortium name="Pathogen Informatics"/>
        </authorList>
    </citation>
    <scope>NUCLEOTIDE SEQUENCE [LARGE SCALE GENOMIC DNA]</scope>
</reference>
<proteinExistence type="predicted"/>
<sequence>MVKFRNIAWNKPNEGYGKVAFAVSLFFSCCSAGSLFPTFMLWTEKYQKERRQAGVKEYLRELQRKQNMAKYEEQKKRLDED</sequence>
<evidence type="ECO:0000313" key="4">
    <source>
        <dbReference type="WBParaSite" id="TCLT_0000421701-mRNA-1"/>
    </source>
</evidence>
<protein>
    <submittedName>
        <fullName evidence="2 4">Uncharacterized protein</fullName>
    </submittedName>
</protein>
<accession>A0A0N5CV89</accession>
<keyword evidence="1" id="KW-1133">Transmembrane helix</keyword>
<dbReference type="Proteomes" id="UP000276776">
    <property type="component" value="Unassembled WGS sequence"/>
</dbReference>
<dbReference type="EMBL" id="UYYF01004280">
    <property type="protein sequence ID" value="VDN01284.1"/>
    <property type="molecule type" value="Genomic_DNA"/>
</dbReference>
<keyword evidence="1" id="KW-0812">Transmembrane</keyword>